<sequence>MAQVLMRWPEQQELEGRSWLWLRGGDGPHGHQQWLQLGPEVGGVGSGMGWTYSGGDVDVNNDVAE</sequence>
<dbReference type="EMBL" id="WSZM01000330">
    <property type="protein sequence ID" value="KAF4035212.1"/>
    <property type="molecule type" value="Genomic_DNA"/>
</dbReference>
<organism evidence="1 2">
    <name type="scientific">Phytophthora infestans</name>
    <name type="common">Potato late blight agent</name>
    <name type="synonym">Botrytis infestans</name>
    <dbReference type="NCBI Taxonomy" id="4787"/>
    <lineage>
        <taxon>Eukaryota</taxon>
        <taxon>Sar</taxon>
        <taxon>Stramenopiles</taxon>
        <taxon>Oomycota</taxon>
        <taxon>Peronosporomycetes</taxon>
        <taxon>Peronosporales</taxon>
        <taxon>Peronosporaceae</taxon>
        <taxon>Phytophthora</taxon>
    </lineage>
</organism>
<evidence type="ECO:0000313" key="1">
    <source>
        <dbReference type="EMBL" id="KAF4035212.1"/>
    </source>
</evidence>
<keyword evidence="2" id="KW-1185">Reference proteome</keyword>
<comment type="caution">
    <text evidence="1">The sequence shown here is derived from an EMBL/GenBank/DDBJ whole genome shotgun (WGS) entry which is preliminary data.</text>
</comment>
<proteinExistence type="predicted"/>
<evidence type="ECO:0000313" key="2">
    <source>
        <dbReference type="Proteomes" id="UP000602510"/>
    </source>
</evidence>
<dbReference type="AlphaFoldDB" id="A0A833WAS9"/>
<dbReference type="Proteomes" id="UP000602510">
    <property type="component" value="Unassembled WGS sequence"/>
</dbReference>
<protein>
    <submittedName>
        <fullName evidence="1">Uncharacterized protein</fullName>
    </submittedName>
</protein>
<reference evidence="1" key="1">
    <citation type="submission" date="2020-04" db="EMBL/GenBank/DDBJ databases">
        <title>Hybrid Assembly of Korean Phytophthora infestans isolates.</title>
        <authorList>
            <person name="Prokchorchik M."/>
            <person name="Lee Y."/>
            <person name="Seo J."/>
            <person name="Cho J.-H."/>
            <person name="Park Y.-E."/>
            <person name="Jang D.-C."/>
            <person name="Im J.-S."/>
            <person name="Choi J.-G."/>
            <person name="Park H.-J."/>
            <person name="Lee G.-B."/>
            <person name="Lee Y.-G."/>
            <person name="Hong S.-Y."/>
            <person name="Cho K."/>
            <person name="Sohn K.H."/>
        </authorList>
    </citation>
    <scope>NUCLEOTIDE SEQUENCE</scope>
    <source>
        <strain evidence="1">KR_1_A1</strain>
    </source>
</reference>
<name>A0A833WAS9_PHYIN</name>
<accession>A0A833WAS9</accession>
<gene>
    <name evidence="1" type="ORF">GN244_ATG12790</name>
</gene>